<dbReference type="GO" id="GO:0009847">
    <property type="term" value="P:spore germination"/>
    <property type="evidence" value="ECO:0007669"/>
    <property type="project" value="InterPro"/>
</dbReference>
<evidence type="ECO:0000256" key="1">
    <source>
        <dbReference type="ARBA" id="ARBA00023136"/>
    </source>
</evidence>
<dbReference type="AlphaFoldDB" id="A0A3A9K9C1"/>
<dbReference type="RefSeq" id="WP_110937077.1">
    <property type="nucleotide sequence ID" value="NZ_KZ614146.1"/>
</dbReference>
<sequence>MDKFLIEIKDKFRNNDDFFLQDEQILDVSVTLVGIRTLVDFTQTKRKIHNYIANAISSKKTIGELLNELGEVKEEDMTEAVSSIMKGKLLIVIKDQHKYVILEPVPKLLSRAIEKPTNENV</sequence>
<proteinExistence type="predicted"/>
<dbReference type="EMBL" id="PDOE01000008">
    <property type="protein sequence ID" value="RKL66243.1"/>
    <property type="molecule type" value="Genomic_DNA"/>
</dbReference>
<dbReference type="GO" id="GO:0016020">
    <property type="term" value="C:membrane"/>
    <property type="evidence" value="ECO:0007669"/>
    <property type="project" value="InterPro"/>
</dbReference>
<keyword evidence="3" id="KW-1185">Reference proteome</keyword>
<dbReference type="Proteomes" id="UP000281498">
    <property type="component" value="Unassembled WGS sequence"/>
</dbReference>
<dbReference type="InterPro" id="IPR004995">
    <property type="entry name" value="Spore_Ger"/>
</dbReference>
<evidence type="ECO:0000313" key="3">
    <source>
        <dbReference type="Proteomes" id="UP000281498"/>
    </source>
</evidence>
<protein>
    <submittedName>
        <fullName evidence="2">Uncharacterized protein</fullName>
    </submittedName>
</protein>
<evidence type="ECO:0000313" key="2">
    <source>
        <dbReference type="EMBL" id="RKL66243.1"/>
    </source>
</evidence>
<organism evidence="2 3">
    <name type="scientific">Salipaludibacillus neizhouensis</name>
    <dbReference type="NCBI Taxonomy" id="885475"/>
    <lineage>
        <taxon>Bacteria</taxon>
        <taxon>Bacillati</taxon>
        <taxon>Bacillota</taxon>
        <taxon>Bacilli</taxon>
        <taxon>Bacillales</taxon>
        <taxon>Bacillaceae</taxon>
    </lineage>
</organism>
<comment type="caution">
    <text evidence="2">The sequence shown here is derived from an EMBL/GenBank/DDBJ whole genome shotgun (WGS) entry which is preliminary data.</text>
</comment>
<reference evidence="2 3" key="1">
    <citation type="submission" date="2017-10" db="EMBL/GenBank/DDBJ databases">
        <title>Bacillus sp. nov., a halophilic bacterium isolated from a Keqin Lake.</title>
        <authorList>
            <person name="Wang H."/>
        </authorList>
    </citation>
    <scope>NUCLEOTIDE SEQUENCE [LARGE SCALE GENOMIC DNA]</scope>
    <source>
        <strain evidence="2 3">KCTC 13187</strain>
    </source>
</reference>
<gene>
    <name evidence="2" type="ORF">CR203_16980</name>
</gene>
<dbReference type="OrthoDB" id="1726708at2"/>
<accession>A0A3A9K9C1</accession>
<dbReference type="Pfam" id="PF03323">
    <property type="entry name" value="GerA"/>
    <property type="match status" value="1"/>
</dbReference>
<keyword evidence="1" id="KW-0472">Membrane</keyword>
<name>A0A3A9K9C1_9BACI</name>